<dbReference type="InterPro" id="IPR000835">
    <property type="entry name" value="HTH_MarR-typ"/>
</dbReference>
<organism evidence="2 3">
    <name type="scientific">Geodermatophilus ruber</name>
    <dbReference type="NCBI Taxonomy" id="504800"/>
    <lineage>
        <taxon>Bacteria</taxon>
        <taxon>Bacillati</taxon>
        <taxon>Actinomycetota</taxon>
        <taxon>Actinomycetes</taxon>
        <taxon>Geodermatophilales</taxon>
        <taxon>Geodermatophilaceae</taxon>
        <taxon>Geodermatophilus</taxon>
    </lineage>
</organism>
<dbReference type="GO" id="GO:0006950">
    <property type="term" value="P:response to stress"/>
    <property type="evidence" value="ECO:0007669"/>
    <property type="project" value="TreeGrafter"/>
</dbReference>
<dbReference type="AlphaFoldDB" id="A0A1I4GQX1"/>
<keyword evidence="3" id="KW-1185">Reference proteome</keyword>
<dbReference type="PANTHER" id="PTHR33164">
    <property type="entry name" value="TRANSCRIPTIONAL REGULATOR, MARR FAMILY"/>
    <property type="match status" value="1"/>
</dbReference>
<dbReference type="PANTHER" id="PTHR33164:SF95">
    <property type="entry name" value="TRANSCRIPTIONAL REGULATOR"/>
    <property type="match status" value="1"/>
</dbReference>
<dbReference type="OrthoDB" id="4549026at2"/>
<evidence type="ECO:0000259" key="1">
    <source>
        <dbReference type="PROSITE" id="PS50995"/>
    </source>
</evidence>
<dbReference type="Proteomes" id="UP000199152">
    <property type="component" value="Unassembled WGS sequence"/>
</dbReference>
<dbReference type="InterPro" id="IPR036390">
    <property type="entry name" value="WH_DNA-bd_sf"/>
</dbReference>
<dbReference type="InterPro" id="IPR036388">
    <property type="entry name" value="WH-like_DNA-bd_sf"/>
</dbReference>
<feature type="domain" description="HTH marR-type" evidence="1">
    <location>
        <begin position="13"/>
        <end position="148"/>
    </location>
</feature>
<dbReference type="InParanoid" id="A0A1I4GQX1"/>
<reference evidence="2 3" key="1">
    <citation type="submission" date="2016-10" db="EMBL/GenBank/DDBJ databases">
        <authorList>
            <person name="de Groot N.N."/>
        </authorList>
    </citation>
    <scope>NUCLEOTIDE SEQUENCE [LARGE SCALE GENOMIC DNA]</scope>
    <source>
        <strain evidence="2 3">DSM 45317</strain>
    </source>
</reference>
<dbReference type="GO" id="GO:0003700">
    <property type="term" value="F:DNA-binding transcription factor activity"/>
    <property type="evidence" value="ECO:0007669"/>
    <property type="project" value="InterPro"/>
</dbReference>
<protein>
    <submittedName>
        <fullName evidence="2">Transcriptional regulator, MarR family</fullName>
    </submittedName>
</protein>
<dbReference type="EMBL" id="FOSW01000009">
    <property type="protein sequence ID" value="SFL31777.1"/>
    <property type="molecule type" value="Genomic_DNA"/>
</dbReference>
<dbReference type="Pfam" id="PF12802">
    <property type="entry name" value="MarR_2"/>
    <property type="match status" value="1"/>
</dbReference>
<dbReference type="Gene3D" id="1.10.10.10">
    <property type="entry name" value="Winged helix-like DNA-binding domain superfamily/Winged helix DNA-binding domain"/>
    <property type="match status" value="1"/>
</dbReference>
<dbReference type="InterPro" id="IPR039422">
    <property type="entry name" value="MarR/SlyA-like"/>
</dbReference>
<dbReference type="STRING" id="504800.SAMN04488085_109109"/>
<gene>
    <name evidence="2" type="ORF">SAMN04488085_109109</name>
</gene>
<accession>A0A1I4GQX1</accession>
<proteinExistence type="predicted"/>
<evidence type="ECO:0000313" key="2">
    <source>
        <dbReference type="EMBL" id="SFL31777.1"/>
    </source>
</evidence>
<evidence type="ECO:0000313" key="3">
    <source>
        <dbReference type="Proteomes" id="UP000199152"/>
    </source>
</evidence>
<dbReference type="SUPFAM" id="SSF46785">
    <property type="entry name" value="Winged helix' DNA-binding domain"/>
    <property type="match status" value="1"/>
</dbReference>
<dbReference type="SMART" id="SM00347">
    <property type="entry name" value="HTH_MARR"/>
    <property type="match status" value="1"/>
</dbReference>
<dbReference type="PROSITE" id="PS50995">
    <property type="entry name" value="HTH_MARR_2"/>
    <property type="match status" value="1"/>
</dbReference>
<dbReference type="RefSeq" id="WP_091326152.1">
    <property type="nucleotide sequence ID" value="NZ_FOSW01000009.1"/>
</dbReference>
<sequence length="150" mass="16699">MATSADAEAPAVAPHLAHLPGHLIRRAGQVHNEMWTRHVSGTVSSVQYAVVSTLARHEPLDQASIARLIVLDPASTHAVVHRLKDAGHLTMERSAQDGRRFELRLTESGRRLHADLEPRVERLRQAFEARLPPDKTAVFLRLLEEFVATD</sequence>
<name>A0A1I4GQX1_9ACTN</name>